<feature type="domain" description="VanZ-like" evidence="2">
    <location>
        <begin position="23"/>
        <end position="162"/>
    </location>
</feature>
<keyword evidence="1" id="KW-1133">Transmembrane helix</keyword>
<comment type="caution">
    <text evidence="3">The sequence shown here is derived from an EMBL/GenBank/DDBJ whole genome shotgun (WGS) entry which is preliminary data.</text>
</comment>
<dbReference type="AlphaFoldDB" id="A0A7W3RI62"/>
<keyword evidence="4" id="KW-1185">Reference proteome</keyword>
<sequence length="190" mass="22200">MAIYFEGLVLYSFILLYFIIALIMKFKFKKSFTYILFFTIMYIYFCNVINLTQFPIYIDDDQRKAFGGQNVWKEMNFIPLRDGFSMTSFYNILMTVPLGLGLPFITKASFKKIFFVGLFAGILFETGQLLSALYAGYTFRFVDIDDVIFNLSGALIGYLILFKLFKFIFNFCVQKFNLKPNAIINHIHNT</sequence>
<feature type="transmembrane region" description="Helical" evidence="1">
    <location>
        <begin position="35"/>
        <end position="58"/>
    </location>
</feature>
<dbReference type="PANTHER" id="PTHR36834">
    <property type="entry name" value="MEMBRANE PROTEIN-RELATED"/>
    <property type="match status" value="1"/>
</dbReference>
<organism evidence="3 4">
    <name type="scientific">Priestia aryabhattai</name>
    <name type="common">Bacillus aryabhattai</name>
    <dbReference type="NCBI Taxonomy" id="412384"/>
    <lineage>
        <taxon>Bacteria</taxon>
        <taxon>Bacillati</taxon>
        <taxon>Bacillota</taxon>
        <taxon>Bacilli</taxon>
        <taxon>Bacillales</taxon>
        <taxon>Bacillaceae</taxon>
        <taxon>Priestia</taxon>
    </lineage>
</organism>
<dbReference type="Proteomes" id="UP000543174">
    <property type="component" value="Unassembled WGS sequence"/>
</dbReference>
<dbReference type="Pfam" id="PF04892">
    <property type="entry name" value="VanZ"/>
    <property type="match status" value="1"/>
</dbReference>
<evidence type="ECO:0000259" key="2">
    <source>
        <dbReference type="Pfam" id="PF04892"/>
    </source>
</evidence>
<dbReference type="EMBL" id="JACJHT010000012">
    <property type="protein sequence ID" value="MBA9042422.1"/>
    <property type="molecule type" value="Genomic_DNA"/>
</dbReference>
<accession>A0A7W3RI62</accession>
<keyword evidence="1" id="KW-0472">Membrane</keyword>
<dbReference type="InterPro" id="IPR006976">
    <property type="entry name" value="VanZ-like"/>
</dbReference>
<dbReference type="RefSeq" id="WP_310735940.1">
    <property type="nucleotide sequence ID" value="NZ_JACJHT010000012.1"/>
</dbReference>
<feature type="transmembrane region" description="Helical" evidence="1">
    <location>
        <begin position="89"/>
        <end position="106"/>
    </location>
</feature>
<dbReference type="InterPro" id="IPR053150">
    <property type="entry name" value="Teicoplanin_resist-assoc"/>
</dbReference>
<evidence type="ECO:0000313" key="4">
    <source>
        <dbReference type="Proteomes" id="UP000543174"/>
    </source>
</evidence>
<feature type="transmembrane region" description="Helical" evidence="1">
    <location>
        <begin position="147"/>
        <end position="169"/>
    </location>
</feature>
<gene>
    <name evidence="3" type="ORF">HNP21_005557</name>
</gene>
<protein>
    <submittedName>
        <fullName evidence="3">Glycopeptide antibiotics resistance protein</fullName>
    </submittedName>
</protein>
<evidence type="ECO:0000256" key="1">
    <source>
        <dbReference type="SAM" id="Phobius"/>
    </source>
</evidence>
<feature type="transmembrane region" description="Helical" evidence="1">
    <location>
        <begin position="113"/>
        <end position="135"/>
    </location>
</feature>
<name>A0A7W3RI62_PRIAR</name>
<proteinExistence type="predicted"/>
<feature type="transmembrane region" description="Helical" evidence="1">
    <location>
        <begin position="6"/>
        <end position="23"/>
    </location>
</feature>
<dbReference type="PANTHER" id="PTHR36834:SF1">
    <property type="entry name" value="INTEGRAL MEMBRANE PROTEIN"/>
    <property type="match status" value="1"/>
</dbReference>
<reference evidence="3" key="1">
    <citation type="submission" date="2020-08" db="EMBL/GenBank/DDBJ databases">
        <title>Functional genomics of gut bacteria from endangered species of beetles.</title>
        <authorList>
            <person name="Carlos-Shanley C."/>
        </authorList>
    </citation>
    <scope>NUCLEOTIDE SEQUENCE [LARGE SCALE GENOMIC DNA]</scope>
    <source>
        <strain evidence="3">S00060</strain>
    </source>
</reference>
<evidence type="ECO:0000313" key="3">
    <source>
        <dbReference type="EMBL" id="MBA9042422.1"/>
    </source>
</evidence>
<keyword evidence="1" id="KW-0812">Transmembrane</keyword>